<dbReference type="GO" id="GO:0007165">
    <property type="term" value="P:signal transduction"/>
    <property type="evidence" value="ECO:0007669"/>
    <property type="project" value="UniProtKB-KW"/>
</dbReference>
<dbReference type="CDD" id="cd11386">
    <property type="entry name" value="MCP_signal"/>
    <property type="match status" value="1"/>
</dbReference>
<dbReference type="Proteomes" id="UP000182276">
    <property type="component" value="Unassembled WGS sequence"/>
</dbReference>
<dbReference type="CDD" id="cd06225">
    <property type="entry name" value="HAMP"/>
    <property type="match status" value="1"/>
</dbReference>
<dbReference type="PROSITE" id="PS50885">
    <property type="entry name" value="HAMP"/>
    <property type="match status" value="1"/>
</dbReference>
<reference evidence="17" key="1">
    <citation type="submission" date="2014-03" db="EMBL/GenBank/DDBJ databases">
        <title>Complete genome of Pseudomonas balearica DSM 6083T, a sewage water isolate from an enrichment with 2-methylnaphthalene.</title>
        <authorList>
            <person name="Salva-Serra F."/>
            <person name="Jaen-Luchoro D."/>
            <person name="Busquets A."/>
            <person name="Pena A."/>
            <person name="Gomila M."/>
            <person name="Bosch R."/>
            <person name="Nogales B."/>
            <person name="Garcia-Valdes E."/>
            <person name="Lalucat J."/>
            <person name="Bennasar A."/>
        </authorList>
    </citation>
    <scope>NUCLEOTIDE SEQUENCE [LARGE SCALE GENOMIC DNA]</scope>
    <source>
        <strain evidence="17">DSM 6083</strain>
    </source>
</reference>
<evidence type="ECO:0000313" key="16">
    <source>
        <dbReference type="EMBL" id="SDM96341.1"/>
    </source>
</evidence>
<sequence>MFQTSLRAKLLGLIAGSLLVLLCIALLCTQLLSRQVSEFAELLDGPIRESQLIEQVNLEFKTQVQEWKNVLLRGQDDAQRTRYWQQFQDQEAKVQRLLGELLQQVADDPALSATVSSLRDEHGRLGQAYRQGLDAFAAAGNDPRAGDRAVAGIDRATSSQLSELVDKLAAKAAQSSSAIRDSAETAALAGPLLMLIASVLVALLSLWLVNRNLIAPIGMLIGHVTELSHGRFGARLDVSRRDELGQLARAANTLRDFLADTFAQLRKSSADLDGASGELSGIAAQMAGGAREQFSRTDQVATAMHEMSATAQEVSRHAAEAAQAADAADDSAHRSEAVMNATIDTISRMSSEIAATSAVIGQLEDDTGRIGKVLDVIRGIADQTNLLALNAAIEAARAGEAGRGFAVVADEVRTLAQRTAESTAEIHQIIAAVQNGATDAVSAIDNTRQHSDAGLAQVTEAGQSLQQISQAVEAIRDMNRQIATAAEEQTSVVEDISRNLTEITAIADANQHNVERTESASRNLHGLATQLNEVTARLGG</sequence>
<evidence type="ECO:0000259" key="13">
    <source>
        <dbReference type="PROSITE" id="PS50192"/>
    </source>
</evidence>
<keyword evidence="3" id="KW-1003">Cell membrane</keyword>
<dbReference type="GO" id="GO:0005886">
    <property type="term" value="C:plasma membrane"/>
    <property type="evidence" value="ECO:0007669"/>
    <property type="project" value="UniProtKB-SubCell"/>
</dbReference>
<dbReference type="EMBL" id="FNHO01000015">
    <property type="protein sequence ID" value="SDM96341.1"/>
    <property type="molecule type" value="Genomic_DNA"/>
</dbReference>
<dbReference type="PANTHER" id="PTHR32089:SF120">
    <property type="entry name" value="METHYL-ACCEPTING CHEMOTAXIS PROTEIN TLPQ"/>
    <property type="match status" value="1"/>
</dbReference>
<dbReference type="PANTHER" id="PTHR32089">
    <property type="entry name" value="METHYL-ACCEPTING CHEMOTAXIS PROTEIN MCPB"/>
    <property type="match status" value="1"/>
</dbReference>
<evidence type="ECO:0000256" key="8">
    <source>
        <dbReference type="ARBA" id="ARBA00029447"/>
    </source>
</evidence>
<evidence type="ECO:0000259" key="12">
    <source>
        <dbReference type="PROSITE" id="PS50111"/>
    </source>
</evidence>
<organism evidence="15 17">
    <name type="scientific">Stutzerimonas balearica DSM 6083</name>
    <dbReference type="NCBI Taxonomy" id="1123016"/>
    <lineage>
        <taxon>Bacteria</taxon>
        <taxon>Pseudomonadati</taxon>
        <taxon>Pseudomonadota</taxon>
        <taxon>Gammaproteobacteria</taxon>
        <taxon>Pseudomonadales</taxon>
        <taxon>Pseudomonadaceae</taxon>
        <taxon>Stutzerimonas</taxon>
    </lineage>
</organism>
<comment type="subcellular location">
    <subcellularLocation>
        <location evidence="1">Cell inner membrane</location>
        <topology evidence="1">Multi-pass membrane protein</topology>
    </subcellularLocation>
</comment>
<dbReference type="InterPro" id="IPR004090">
    <property type="entry name" value="Chemotax_Me-accpt_rcpt"/>
</dbReference>
<dbReference type="Pfam" id="PF00015">
    <property type="entry name" value="MCPsignal"/>
    <property type="match status" value="1"/>
</dbReference>
<dbReference type="PROSITE" id="PS50111">
    <property type="entry name" value="CHEMOTAXIS_TRANSDUC_2"/>
    <property type="match status" value="1"/>
</dbReference>
<feature type="domain" description="T-SNARE coiled-coil homology" evidence="13">
    <location>
        <begin position="455"/>
        <end position="517"/>
    </location>
</feature>
<evidence type="ECO:0000256" key="9">
    <source>
        <dbReference type="PROSITE-ProRule" id="PRU00284"/>
    </source>
</evidence>
<dbReference type="SMART" id="SM00304">
    <property type="entry name" value="HAMP"/>
    <property type="match status" value="1"/>
</dbReference>
<evidence type="ECO:0000256" key="11">
    <source>
        <dbReference type="SAM" id="Phobius"/>
    </source>
</evidence>
<dbReference type="FunFam" id="1.10.287.950:FF:000001">
    <property type="entry name" value="Methyl-accepting chemotaxis sensory transducer"/>
    <property type="match status" value="1"/>
</dbReference>
<protein>
    <submittedName>
        <fullName evidence="15 16">Chemotaxis protein</fullName>
    </submittedName>
</protein>
<dbReference type="GO" id="GO:0004888">
    <property type="term" value="F:transmembrane signaling receptor activity"/>
    <property type="evidence" value="ECO:0007669"/>
    <property type="project" value="InterPro"/>
</dbReference>
<feature type="region of interest" description="Disordered" evidence="10">
    <location>
        <begin position="313"/>
        <end position="333"/>
    </location>
</feature>
<keyword evidence="6 11" id="KW-0472">Membrane</keyword>
<evidence type="ECO:0000256" key="7">
    <source>
        <dbReference type="ARBA" id="ARBA00023224"/>
    </source>
</evidence>
<evidence type="ECO:0000256" key="2">
    <source>
        <dbReference type="ARBA" id="ARBA00022500"/>
    </source>
</evidence>
<dbReference type="KEGG" id="pbm:CL52_05335"/>
<keyword evidence="18" id="KW-1185">Reference proteome</keyword>
<dbReference type="SMART" id="SM00283">
    <property type="entry name" value="MA"/>
    <property type="match status" value="1"/>
</dbReference>
<reference evidence="16 18" key="2">
    <citation type="submission" date="2016-10" db="EMBL/GenBank/DDBJ databases">
        <authorList>
            <person name="Varghese N."/>
            <person name="Submissions S."/>
        </authorList>
    </citation>
    <scope>NUCLEOTIDE SEQUENCE [LARGE SCALE GENOMIC DNA]</scope>
    <source>
        <strain evidence="16 18">DSM 6083</strain>
    </source>
</reference>
<evidence type="ECO:0000256" key="1">
    <source>
        <dbReference type="ARBA" id="ARBA00004429"/>
    </source>
</evidence>
<name>A0A8D3XZM5_9GAMM</name>
<dbReference type="Proteomes" id="UP000031271">
    <property type="component" value="Chromosome"/>
</dbReference>
<proteinExistence type="inferred from homology"/>
<dbReference type="PRINTS" id="PR00260">
    <property type="entry name" value="CHEMTRNSDUCR"/>
</dbReference>
<keyword evidence="5 11" id="KW-1133">Transmembrane helix</keyword>
<dbReference type="GeneID" id="77259338"/>
<evidence type="ECO:0000313" key="17">
    <source>
        <dbReference type="Proteomes" id="UP000031271"/>
    </source>
</evidence>
<evidence type="ECO:0000259" key="14">
    <source>
        <dbReference type="PROSITE" id="PS50885"/>
    </source>
</evidence>
<evidence type="ECO:0000256" key="5">
    <source>
        <dbReference type="ARBA" id="ARBA00022989"/>
    </source>
</evidence>
<keyword evidence="7 9" id="KW-0807">Transducer</keyword>
<evidence type="ECO:0000256" key="6">
    <source>
        <dbReference type="ARBA" id="ARBA00023136"/>
    </source>
</evidence>
<comment type="similarity">
    <text evidence="8">Belongs to the methyl-accepting chemotaxis (MCP) protein family.</text>
</comment>
<dbReference type="GO" id="GO:0006935">
    <property type="term" value="P:chemotaxis"/>
    <property type="evidence" value="ECO:0007669"/>
    <property type="project" value="UniProtKB-KW"/>
</dbReference>
<feature type="transmembrane region" description="Helical" evidence="11">
    <location>
        <begin position="186"/>
        <end position="209"/>
    </location>
</feature>
<evidence type="ECO:0000256" key="3">
    <source>
        <dbReference type="ARBA" id="ARBA00022519"/>
    </source>
</evidence>
<evidence type="ECO:0000256" key="4">
    <source>
        <dbReference type="ARBA" id="ARBA00022692"/>
    </source>
</evidence>
<dbReference type="InterPro" id="IPR000727">
    <property type="entry name" value="T_SNARE_dom"/>
</dbReference>
<dbReference type="Pfam" id="PF00672">
    <property type="entry name" value="HAMP"/>
    <property type="match status" value="1"/>
</dbReference>
<feature type="domain" description="Methyl-accepting transducer" evidence="12">
    <location>
        <begin position="268"/>
        <end position="504"/>
    </location>
</feature>
<keyword evidence="3" id="KW-0997">Cell inner membrane</keyword>
<dbReference type="EMBL" id="CP007511">
    <property type="protein sequence ID" value="AJE14486.1"/>
    <property type="molecule type" value="Genomic_DNA"/>
</dbReference>
<gene>
    <name evidence="15" type="ORF">CL52_05335</name>
    <name evidence="16" type="ORF">SAMN05660875_11521</name>
</gene>
<reference evidence="15 17" key="3">
    <citation type="journal article" name="Genome Announc.">
        <title>Complete Genome Sequence of Pseudomonas balearica DSM 6083T.</title>
        <authorList>
            <person name="Bennasar-Figueras A."/>
            <person name="Salva-Serra F."/>
            <person name="Jaen-Luchoro D."/>
            <person name="Segui C."/>
            <person name="Aliaga F."/>
            <person name="Busquets A."/>
            <person name="Gomila M."/>
            <person name="Moore E.R."/>
            <person name="Lalucat J."/>
        </authorList>
    </citation>
    <scope>NUCLEOTIDE SEQUENCE [LARGE SCALE GENOMIC DNA]</scope>
    <source>
        <strain evidence="17">DSM 6083</strain>
        <strain evidence="15">DSM6083</strain>
    </source>
</reference>
<keyword evidence="2" id="KW-0145">Chemotaxis</keyword>
<dbReference type="PROSITE" id="PS50192">
    <property type="entry name" value="T_SNARE"/>
    <property type="match status" value="1"/>
</dbReference>
<keyword evidence="4 11" id="KW-0812">Transmembrane</keyword>
<dbReference type="Gene3D" id="1.10.287.950">
    <property type="entry name" value="Methyl-accepting chemotaxis protein"/>
    <property type="match status" value="1"/>
</dbReference>
<dbReference type="InterPro" id="IPR004089">
    <property type="entry name" value="MCPsignal_dom"/>
</dbReference>
<accession>A0A8D3XZM5</accession>
<evidence type="ECO:0000256" key="10">
    <source>
        <dbReference type="SAM" id="MobiDB-lite"/>
    </source>
</evidence>
<dbReference type="InterPro" id="IPR003660">
    <property type="entry name" value="HAMP_dom"/>
</dbReference>
<dbReference type="SUPFAM" id="SSF58104">
    <property type="entry name" value="Methyl-accepting chemotaxis protein (MCP) signaling domain"/>
    <property type="match status" value="1"/>
</dbReference>
<evidence type="ECO:0000313" key="15">
    <source>
        <dbReference type="EMBL" id="AJE14486.1"/>
    </source>
</evidence>
<evidence type="ECO:0000313" key="18">
    <source>
        <dbReference type="Proteomes" id="UP000182276"/>
    </source>
</evidence>
<feature type="domain" description="HAMP" evidence="14">
    <location>
        <begin position="211"/>
        <end position="263"/>
    </location>
</feature>
<dbReference type="RefSeq" id="WP_043218956.1">
    <property type="nucleotide sequence ID" value="NZ_CP007511.1"/>
</dbReference>
<dbReference type="AlphaFoldDB" id="A0A8D3XZM5"/>